<dbReference type="InterPro" id="IPR018710">
    <property type="entry name" value="DUF2232"/>
</dbReference>
<keyword evidence="3" id="KW-1185">Reference proteome</keyword>
<dbReference type="EMBL" id="PUIV01000031">
    <property type="protein sequence ID" value="PWB92969.1"/>
    <property type="molecule type" value="Genomic_DNA"/>
</dbReference>
<feature type="transmembrane region" description="Helical" evidence="1">
    <location>
        <begin position="126"/>
        <end position="149"/>
    </location>
</feature>
<proteinExistence type="predicted"/>
<feature type="transmembrane region" description="Helical" evidence="1">
    <location>
        <begin position="20"/>
        <end position="41"/>
    </location>
</feature>
<organism evidence="2 3">
    <name type="scientific">Methylosinus sporium</name>
    <dbReference type="NCBI Taxonomy" id="428"/>
    <lineage>
        <taxon>Bacteria</taxon>
        <taxon>Pseudomonadati</taxon>
        <taxon>Pseudomonadota</taxon>
        <taxon>Alphaproteobacteria</taxon>
        <taxon>Hyphomicrobiales</taxon>
        <taxon>Methylocystaceae</taxon>
        <taxon>Methylosinus</taxon>
    </lineage>
</organism>
<keyword evidence="1" id="KW-0812">Transmembrane</keyword>
<keyword evidence="1" id="KW-0472">Membrane</keyword>
<sequence length="336" mass="34531">MPQLLPERKKLPVPDNGDFSLSQIFASIGGGLAGAAVFAVITKGTSTAVLFAFLAPLPILIVALGFGLRHGATSALIATGLLSIWPSPVFGVVYAILVALPALAAAYVASGAVWRGRELASAHAPAWAVLAAGGVVAAAVSIAVAIAAIRSGGLDEALNPLQARAFIAIEDLIRTQELGDKFDPSQLSALVVFAFPATLAALTLLSHVLNLWGAGLLARASEATTRPWPDIAREFVLPRTVAGLFLIASAVAFAGNLPGAIGLVFAETLGLALALQGLAVIHALLRGTRVGGVTLTIVYIVIGLFAWPIVLFTVIGVADAVFSFRSRKQAAQARRG</sequence>
<feature type="transmembrane region" description="Helical" evidence="1">
    <location>
        <begin position="48"/>
        <end position="68"/>
    </location>
</feature>
<dbReference type="Proteomes" id="UP000245137">
    <property type="component" value="Unassembled WGS sequence"/>
</dbReference>
<feature type="transmembrane region" description="Helical" evidence="1">
    <location>
        <begin position="235"/>
        <end position="254"/>
    </location>
</feature>
<name>A0A2U1SMY0_METSR</name>
<accession>A0A2U1SMY0</accession>
<dbReference type="RefSeq" id="WP_108918136.1">
    <property type="nucleotide sequence ID" value="NZ_BGJY01000007.1"/>
</dbReference>
<reference evidence="2 3" key="1">
    <citation type="journal article" date="2018" name="Appl. Microbiol. Biotechnol.">
        <title>Co-cultivation of the strictly anaerobic methanogen Methanosarcina barkeri with aerobic methanotrophs in an oxygen-limited membrane bioreactor.</title>
        <authorList>
            <person name="In 't Zandt M.H."/>
            <person name="van den Bosch T.J.M."/>
            <person name="Rijkers R."/>
            <person name="van Kessel M.A.H.J."/>
            <person name="Jetten M.S.M."/>
            <person name="Welte C.U."/>
        </authorList>
    </citation>
    <scope>NUCLEOTIDE SEQUENCE [LARGE SCALE GENOMIC DNA]</scope>
    <source>
        <strain evidence="2 3">DSM 17706</strain>
    </source>
</reference>
<dbReference type="AlphaFoldDB" id="A0A2U1SMY0"/>
<feature type="transmembrane region" description="Helical" evidence="1">
    <location>
        <begin position="260"/>
        <end position="285"/>
    </location>
</feature>
<feature type="transmembrane region" description="Helical" evidence="1">
    <location>
        <begin position="297"/>
        <end position="318"/>
    </location>
</feature>
<evidence type="ECO:0000313" key="3">
    <source>
        <dbReference type="Proteomes" id="UP000245137"/>
    </source>
</evidence>
<feature type="transmembrane region" description="Helical" evidence="1">
    <location>
        <begin position="187"/>
        <end position="214"/>
    </location>
</feature>
<evidence type="ECO:0000313" key="2">
    <source>
        <dbReference type="EMBL" id="PWB92969.1"/>
    </source>
</evidence>
<keyword evidence="1" id="KW-1133">Transmembrane helix</keyword>
<feature type="transmembrane region" description="Helical" evidence="1">
    <location>
        <begin position="88"/>
        <end position="114"/>
    </location>
</feature>
<comment type="caution">
    <text evidence="2">The sequence shown here is derived from an EMBL/GenBank/DDBJ whole genome shotgun (WGS) entry which is preliminary data.</text>
</comment>
<gene>
    <name evidence="2" type="ORF">C5689_15350</name>
</gene>
<evidence type="ECO:0000256" key="1">
    <source>
        <dbReference type="SAM" id="Phobius"/>
    </source>
</evidence>
<dbReference type="Pfam" id="PF09991">
    <property type="entry name" value="DUF2232"/>
    <property type="match status" value="1"/>
</dbReference>
<dbReference type="OrthoDB" id="7335270at2"/>
<protein>
    <submittedName>
        <fullName evidence="2">DUF2232 domain-containing protein</fullName>
    </submittedName>
</protein>